<dbReference type="Proteomes" id="UP000247409">
    <property type="component" value="Unassembled WGS sequence"/>
</dbReference>
<evidence type="ECO:0000259" key="3">
    <source>
        <dbReference type="PROSITE" id="PS50011"/>
    </source>
</evidence>
<dbReference type="Gene3D" id="3.30.200.20">
    <property type="entry name" value="Phosphorylase Kinase, domain 1"/>
    <property type="match status" value="1"/>
</dbReference>
<evidence type="ECO:0000256" key="2">
    <source>
        <dbReference type="SAM" id="MobiDB-lite"/>
    </source>
</evidence>
<dbReference type="InterPro" id="IPR011009">
    <property type="entry name" value="Kinase-like_dom_sf"/>
</dbReference>
<dbReference type="PANTHER" id="PTHR44329">
    <property type="entry name" value="SERINE/THREONINE-PROTEIN KINASE TNNI3K-RELATED"/>
    <property type="match status" value="1"/>
</dbReference>
<dbReference type="InterPro" id="IPR000719">
    <property type="entry name" value="Prot_kinase_dom"/>
</dbReference>
<reference evidence="4 5" key="1">
    <citation type="journal article" date="2018" name="Mol. Biol. Evol.">
        <title>Analysis of the draft genome of the red seaweed Gracilariopsis chorda provides insights into genome size evolution in Rhodophyta.</title>
        <authorList>
            <person name="Lee J."/>
            <person name="Yang E.C."/>
            <person name="Graf L."/>
            <person name="Yang J.H."/>
            <person name="Qiu H."/>
            <person name="Zel Zion U."/>
            <person name="Chan C.X."/>
            <person name="Stephens T.G."/>
            <person name="Weber A.P.M."/>
            <person name="Boo G.H."/>
            <person name="Boo S.M."/>
            <person name="Kim K.M."/>
            <person name="Shin Y."/>
            <person name="Jung M."/>
            <person name="Lee S.J."/>
            <person name="Yim H.S."/>
            <person name="Lee J.H."/>
            <person name="Bhattacharya D."/>
            <person name="Yoon H.S."/>
        </authorList>
    </citation>
    <scope>NUCLEOTIDE SEQUENCE [LARGE SCALE GENOMIC DNA]</scope>
    <source>
        <strain evidence="4 5">SKKU-2015</strain>
        <tissue evidence="4">Whole body</tissue>
    </source>
</reference>
<sequence>MASPPPSPARRPRIRQHHPLSLTTPGITPSQVEVSASELGSGSFGTVYKGTFCGCPVAVKQSKLPTNSRTPAYIQFRREMSRYKRLRHPCITQFFGVLHHPQTNNLLLIVELMRGGTLFTALQKLRQTGHTFIPHESLLRIAQNITNALTYLHASHFSFGDLKTMNILLSEKPDLKTATFAPTAHAKLCDFGLSRNLNHLTNRAAASSRILHETHIPAHNGPAGTYAYLAPESFHGLPIDDPDAPKAADVYALAIVLWELATLQKPWPHLQPLQLIHLVAKQRQRPQWTPSSSTLPPGYVHLVEQCWHHDPACRPTAGEVASRLHHMYQRLPTASHPSQRALLRDYSHVEPISESVTDPTAQNGLDDLSEFDAIFVDDDEVREDSSRNQHAQRHVRPVKIDEHLATIKHVQSVRLSPEELLSICDNMSHVTSDTTHAPPLQRTRTSRPSSRQSSDSDITSSSGRPHISNQHDAHQPNLPHYQFHQHGNNFYNSYQGIRAGAADSDSSRHHSPRRSLNNYHHTAQHSSCETSFESCIAASCHDARTNQTDPQTVENNITLQNRDTNTPKLRPYAEEPRAFVTSTKRYSLPPNSALDNNIENELELFDHDNLPSVEQLGISLQKRTLDSFC</sequence>
<keyword evidence="5" id="KW-1185">Reference proteome</keyword>
<keyword evidence="1" id="KW-0547">Nucleotide-binding</keyword>
<gene>
    <name evidence="4" type="ORF">BWQ96_04949</name>
</gene>
<dbReference type="AlphaFoldDB" id="A0A2V3IT52"/>
<proteinExistence type="predicted"/>
<keyword evidence="4" id="KW-0808">Transferase</keyword>
<dbReference type="STRING" id="448386.A0A2V3IT52"/>
<dbReference type="GO" id="GO:0004674">
    <property type="term" value="F:protein serine/threonine kinase activity"/>
    <property type="evidence" value="ECO:0007669"/>
    <property type="project" value="TreeGrafter"/>
</dbReference>
<dbReference type="GO" id="GO:0005524">
    <property type="term" value="F:ATP binding"/>
    <property type="evidence" value="ECO:0007669"/>
    <property type="project" value="UniProtKB-UniRule"/>
</dbReference>
<name>A0A2V3IT52_9FLOR</name>
<feature type="region of interest" description="Disordered" evidence="2">
    <location>
        <begin position="1"/>
        <end position="27"/>
    </location>
</feature>
<dbReference type="OrthoDB" id="4062651at2759"/>
<dbReference type="Gene3D" id="1.10.510.10">
    <property type="entry name" value="Transferase(Phosphotransferase) domain 1"/>
    <property type="match status" value="1"/>
</dbReference>
<protein>
    <submittedName>
        <fullName evidence="4">Putative serine/threonine-protein kinase</fullName>
    </submittedName>
</protein>
<dbReference type="SUPFAM" id="SSF56112">
    <property type="entry name" value="Protein kinase-like (PK-like)"/>
    <property type="match status" value="1"/>
</dbReference>
<evidence type="ECO:0000313" key="4">
    <source>
        <dbReference type="EMBL" id="PXF45308.1"/>
    </source>
</evidence>
<accession>A0A2V3IT52</accession>
<dbReference type="EMBL" id="NBIV01000064">
    <property type="protein sequence ID" value="PXF45308.1"/>
    <property type="molecule type" value="Genomic_DNA"/>
</dbReference>
<feature type="binding site" evidence="1">
    <location>
        <position position="60"/>
    </location>
    <ligand>
        <name>ATP</name>
        <dbReference type="ChEBI" id="CHEBI:30616"/>
    </ligand>
</feature>
<organism evidence="4 5">
    <name type="scientific">Gracilariopsis chorda</name>
    <dbReference type="NCBI Taxonomy" id="448386"/>
    <lineage>
        <taxon>Eukaryota</taxon>
        <taxon>Rhodophyta</taxon>
        <taxon>Florideophyceae</taxon>
        <taxon>Rhodymeniophycidae</taxon>
        <taxon>Gracilariales</taxon>
        <taxon>Gracilariaceae</taxon>
        <taxon>Gracilariopsis</taxon>
    </lineage>
</organism>
<dbReference type="InterPro" id="IPR051681">
    <property type="entry name" value="Ser/Thr_Kinases-Pseudokinases"/>
</dbReference>
<dbReference type="Pfam" id="PF00069">
    <property type="entry name" value="Pkinase"/>
    <property type="match status" value="1"/>
</dbReference>
<dbReference type="PROSITE" id="PS50011">
    <property type="entry name" value="PROTEIN_KINASE_DOM"/>
    <property type="match status" value="1"/>
</dbReference>
<dbReference type="InterPro" id="IPR017441">
    <property type="entry name" value="Protein_kinase_ATP_BS"/>
</dbReference>
<feature type="domain" description="Protein kinase" evidence="3">
    <location>
        <begin position="33"/>
        <end position="328"/>
    </location>
</feature>
<keyword evidence="4" id="KW-0418">Kinase</keyword>
<feature type="region of interest" description="Disordered" evidence="2">
    <location>
        <begin position="431"/>
        <end position="491"/>
    </location>
</feature>
<dbReference type="SMART" id="SM00220">
    <property type="entry name" value="S_TKc"/>
    <property type="match status" value="1"/>
</dbReference>
<evidence type="ECO:0000313" key="5">
    <source>
        <dbReference type="Proteomes" id="UP000247409"/>
    </source>
</evidence>
<feature type="compositionally biased region" description="Low complexity" evidence="2">
    <location>
        <begin position="441"/>
        <end position="465"/>
    </location>
</feature>
<keyword evidence="1" id="KW-0067">ATP-binding</keyword>
<dbReference type="PROSITE" id="PS00107">
    <property type="entry name" value="PROTEIN_KINASE_ATP"/>
    <property type="match status" value="1"/>
</dbReference>
<evidence type="ECO:0000256" key="1">
    <source>
        <dbReference type="PROSITE-ProRule" id="PRU10141"/>
    </source>
</evidence>
<comment type="caution">
    <text evidence="4">The sequence shown here is derived from an EMBL/GenBank/DDBJ whole genome shotgun (WGS) entry which is preliminary data.</text>
</comment>